<reference evidence="6 7" key="1">
    <citation type="submission" date="2020-07" db="EMBL/GenBank/DDBJ databases">
        <title>Characterization and genome sequencing of isolate MD1, a novel member within the family Lachnospiraceae.</title>
        <authorList>
            <person name="Rettenmaier R."/>
            <person name="Di Bello L."/>
            <person name="Zinser C."/>
            <person name="Scheitz K."/>
            <person name="Liebl W."/>
            <person name="Zverlov V."/>
        </authorList>
    </citation>
    <scope>NUCLEOTIDE SEQUENCE [LARGE SCALE GENOMIC DNA]</scope>
    <source>
        <strain evidence="6 7">MD1</strain>
    </source>
</reference>
<feature type="domain" description="Flagellar hook-length control protein-like C-terminal" evidence="5">
    <location>
        <begin position="572"/>
        <end position="638"/>
    </location>
</feature>
<evidence type="ECO:0000256" key="1">
    <source>
        <dbReference type="ARBA" id="ARBA00003944"/>
    </source>
</evidence>
<dbReference type="PRINTS" id="PR01007">
    <property type="entry name" value="FLGHOOKFLIK"/>
</dbReference>
<dbReference type="Gene3D" id="3.30.750.140">
    <property type="match status" value="1"/>
</dbReference>
<gene>
    <name evidence="6" type="ORF">H0486_13095</name>
</gene>
<evidence type="ECO:0000313" key="6">
    <source>
        <dbReference type="EMBL" id="MBB2183808.1"/>
    </source>
</evidence>
<feature type="region of interest" description="Disordered" evidence="4">
    <location>
        <begin position="1"/>
        <end position="42"/>
    </location>
</feature>
<keyword evidence="6" id="KW-0969">Cilium</keyword>
<dbReference type="InterPro" id="IPR021136">
    <property type="entry name" value="Flagellar_hook_control-like_C"/>
</dbReference>
<dbReference type="InterPro" id="IPR038610">
    <property type="entry name" value="FliK-like_C_sf"/>
</dbReference>
<evidence type="ECO:0000256" key="4">
    <source>
        <dbReference type="SAM" id="MobiDB-lite"/>
    </source>
</evidence>
<dbReference type="GO" id="GO:0044780">
    <property type="term" value="P:bacterial-type flagellum assembly"/>
    <property type="evidence" value="ECO:0007669"/>
    <property type="project" value="InterPro"/>
</dbReference>
<dbReference type="InterPro" id="IPR001635">
    <property type="entry name" value="Flag_hook_Flik"/>
</dbReference>
<evidence type="ECO:0000256" key="2">
    <source>
        <dbReference type="ARBA" id="ARBA00009149"/>
    </source>
</evidence>
<comment type="function">
    <text evidence="1">Controls the length of the flagellar hook.</text>
</comment>
<organism evidence="6 7">
    <name type="scientific">Variimorphobacter saccharofermentans</name>
    <dbReference type="NCBI Taxonomy" id="2755051"/>
    <lineage>
        <taxon>Bacteria</taxon>
        <taxon>Bacillati</taxon>
        <taxon>Bacillota</taxon>
        <taxon>Clostridia</taxon>
        <taxon>Lachnospirales</taxon>
        <taxon>Lachnospiraceae</taxon>
        <taxon>Variimorphobacter</taxon>
    </lineage>
</organism>
<comment type="caution">
    <text evidence="6">The sequence shown here is derived from an EMBL/GenBank/DDBJ whole genome shotgun (WGS) entry which is preliminary data.</text>
</comment>
<sequence length="668" mass="73952">MEINHSSISQYKSKKTGSSSSALGNQSAKSVSRSDSATTQPVKENTLADLKVGQQIKGQIIDHRLNEVRVQIEPGKQVVTAKLSGDISLSIGQEAQFQVTEHNGDRLVLKYISPDSSTPPDAAIQKALTASGLAMTDRNKTIVGELLRHTMPVDKQTLQTLIRISNANREASALTLVLMHKNNIPMTASNIAQFEAYQNGTQQMMSDIKNITASINELLSSVASMEPDNLSDISTTASLVSPSAYGIDPNATPNTDINIPVAITAPNSANSDELLQMQEAAQNSQISPTNASQIVDQAIMMNKQLIDILYPSAVTPLSANEDQTAHIDTLSFINQFVEDKLSGNSELKESIVNLLLEQIPKEGLSEKDMTAMVSKLYPEVLEQIQNPSFDTNLMSDSIMKLSNILGQQDQASLSDLLASIPGSEGIREQISFGTATIKDVLQFLQNNLQLANETIAQKILTSSQYQKLLEQAFLQKWTITPEKLAKKTPVKEMYQNLQEDMEKLNQLANIRKGSEETLRLQEPVKNMQENIRFIKDLNEAFTYLPLPVQLKEQNIHSELYVFTKKHALHEKKALSVLLHLDMEHLGPLNIHVGMEQNMIRANFSLDNMDAMQIIESNLPSLSEALAKKGYQLQYTVSSSYNKPDLVKDLIEENTGDSLVNRYTFDIRT</sequence>
<proteinExistence type="inferred from homology"/>
<dbReference type="GO" id="GO:0009424">
    <property type="term" value="C:bacterial-type flagellum hook"/>
    <property type="evidence" value="ECO:0007669"/>
    <property type="project" value="InterPro"/>
</dbReference>
<keyword evidence="7" id="KW-1185">Reference proteome</keyword>
<evidence type="ECO:0000313" key="7">
    <source>
        <dbReference type="Proteomes" id="UP000574276"/>
    </source>
</evidence>
<dbReference type="CDD" id="cd17470">
    <property type="entry name" value="T3SS_Flik_C"/>
    <property type="match status" value="1"/>
</dbReference>
<keyword evidence="6" id="KW-0282">Flagellum</keyword>
<dbReference type="RefSeq" id="WP_228353431.1">
    <property type="nucleotide sequence ID" value="NZ_JACEGA010000001.1"/>
</dbReference>
<evidence type="ECO:0000259" key="5">
    <source>
        <dbReference type="Pfam" id="PF02120"/>
    </source>
</evidence>
<evidence type="ECO:0000256" key="3">
    <source>
        <dbReference type="ARBA" id="ARBA00022795"/>
    </source>
</evidence>
<name>A0A839K352_9FIRM</name>
<dbReference type="Pfam" id="PF02120">
    <property type="entry name" value="Flg_hook"/>
    <property type="match status" value="1"/>
</dbReference>
<comment type="similarity">
    <text evidence="2">Belongs to the FliK family.</text>
</comment>
<keyword evidence="3" id="KW-1005">Bacterial flagellum biogenesis</keyword>
<accession>A0A839K352</accession>
<dbReference type="Proteomes" id="UP000574276">
    <property type="component" value="Unassembled WGS sequence"/>
</dbReference>
<keyword evidence="6" id="KW-0966">Cell projection</keyword>
<dbReference type="EMBL" id="JACEGA010000001">
    <property type="protein sequence ID" value="MBB2183808.1"/>
    <property type="molecule type" value="Genomic_DNA"/>
</dbReference>
<dbReference type="AlphaFoldDB" id="A0A839K352"/>
<protein>
    <submittedName>
        <fullName evidence="6">Flagellar hook-length control protein FliK</fullName>
    </submittedName>
</protein>